<proteinExistence type="inferred from homology"/>
<evidence type="ECO:0000259" key="10">
    <source>
        <dbReference type="Pfam" id="PF04316"/>
    </source>
</evidence>
<dbReference type="InterPro" id="IPR007412">
    <property type="entry name" value="FlgM"/>
</dbReference>
<evidence type="ECO:0000256" key="8">
    <source>
        <dbReference type="ARBA" id="ARBA00030117"/>
    </source>
</evidence>
<sequence>MAIDINKLSSGTASLQPAKRQVSADAQAKSTGAKPSAKGDEVMLTQEAQQLQRAEKVMQETPEVNSAKVEALKQQIAEGRYHVDPDKLASNLSKFESELTGRG</sequence>
<feature type="domain" description="Anti-sigma-28 factor FlgM C-terminal" evidence="10">
    <location>
        <begin position="40"/>
        <end position="92"/>
    </location>
</feature>
<organism evidence="11 12">
    <name type="scientific">Ferrimonas sediminum</name>
    <dbReference type="NCBI Taxonomy" id="718193"/>
    <lineage>
        <taxon>Bacteria</taxon>
        <taxon>Pseudomonadati</taxon>
        <taxon>Pseudomonadota</taxon>
        <taxon>Gammaproteobacteria</taxon>
        <taxon>Alteromonadales</taxon>
        <taxon>Ferrimonadaceae</taxon>
        <taxon>Ferrimonas</taxon>
    </lineage>
</organism>
<dbReference type="Pfam" id="PF04316">
    <property type="entry name" value="FlgM"/>
    <property type="match status" value="1"/>
</dbReference>
<evidence type="ECO:0000256" key="4">
    <source>
        <dbReference type="ARBA" id="ARBA00022795"/>
    </source>
</evidence>
<evidence type="ECO:0000256" key="5">
    <source>
        <dbReference type="ARBA" id="ARBA00023015"/>
    </source>
</evidence>
<evidence type="ECO:0000313" key="11">
    <source>
        <dbReference type="EMBL" id="SDK05445.1"/>
    </source>
</evidence>
<gene>
    <name evidence="11" type="ORF">SAMN04488540_11824</name>
</gene>
<keyword evidence="12" id="KW-1185">Reference proteome</keyword>
<feature type="region of interest" description="Disordered" evidence="9">
    <location>
        <begin position="1"/>
        <end position="41"/>
    </location>
</feature>
<name>A0A1G8YTN3_9GAMM</name>
<dbReference type="OrthoDB" id="5797147at2"/>
<comment type="function">
    <text evidence="7">Responsible for the coupling of flagellin expression to flagellar assembly by preventing expression of the flagellin genes when a component of the middle class of proteins is defective. It negatively regulates flagellar genes by inhibiting the activity of FliA by directly binding to FliA.</text>
</comment>
<protein>
    <recommendedName>
        <fullName evidence="2">Negative regulator of flagellin synthesis</fullName>
    </recommendedName>
    <alternativeName>
        <fullName evidence="8">Anti-sigma-28 factor</fullName>
    </alternativeName>
</protein>
<dbReference type="SUPFAM" id="SSF101498">
    <property type="entry name" value="Anti-sigma factor FlgM"/>
    <property type="match status" value="1"/>
</dbReference>
<dbReference type="InterPro" id="IPR035890">
    <property type="entry name" value="Anti-sigma-28_factor_FlgM_sf"/>
</dbReference>
<dbReference type="GO" id="GO:0044781">
    <property type="term" value="P:bacterial-type flagellum organization"/>
    <property type="evidence" value="ECO:0007669"/>
    <property type="project" value="UniProtKB-KW"/>
</dbReference>
<keyword evidence="4" id="KW-1005">Bacterial flagellum biogenesis</keyword>
<dbReference type="GO" id="GO:0045892">
    <property type="term" value="P:negative regulation of DNA-templated transcription"/>
    <property type="evidence" value="ECO:0007669"/>
    <property type="project" value="InterPro"/>
</dbReference>
<evidence type="ECO:0000256" key="6">
    <source>
        <dbReference type="ARBA" id="ARBA00023163"/>
    </source>
</evidence>
<evidence type="ECO:0000256" key="7">
    <source>
        <dbReference type="ARBA" id="ARBA00024739"/>
    </source>
</evidence>
<dbReference type="RefSeq" id="WP_090367456.1">
    <property type="nucleotide sequence ID" value="NZ_FNEM01000018.1"/>
</dbReference>
<dbReference type="InterPro" id="IPR031316">
    <property type="entry name" value="FlgM_C"/>
</dbReference>
<dbReference type="EMBL" id="FNEM01000018">
    <property type="protein sequence ID" value="SDK05445.1"/>
    <property type="molecule type" value="Genomic_DNA"/>
</dbReference>
<evidence type="ECO:0000313" key="12">
    <source>
        <dbReference type="Proteomes" id="UP000199527"/>
    </source>
</evidence>
<reference evidence="12" key="1">
    <citation type="submission" date="2016-10" db="EMBL/GenBank/DDBJ databases">
        <authorList>
            <person name="Varghese N."/>
            <person name="Submissions S."/>
        </authorList>
    </citation>
    <scope>NUCLEOTIDE SEQUENCE [LARGE SCALE GENOMIC DNA]</scope>
    <source>
        <strain evidence="12">DSM 23317</strain>
    </source>
</reference>
<evidence type="ECO:0000256" key="2">
    <source>
        <dbReference type="ARBA" id="ARBA00017823"/>
    </source>
</evidence>
<evidence type="ECO:0000256" key="9">
    <source>
        <dbReference type="SAM" id="MobiDB-lite"/>
    </source>
</evidence>
<keyword evidence="5" id="KW-0805">Transcription regulation</keyword>
<evidence type="ECO:0000256" key="3">
    <source>
        <dbReference type="ARBA" id="ARBA00022491"/>
    </source>
</evidence>
<accession>A0A1G8YTN3</accession>
<comment type="similarity">
    <text evidence="1">Belongs to the FlgM family.</text>
</comment>
<dbReference type="NCBIfam" id="TIGR03824">
    <property type="entry name" value="FlgM_jcvi"/>
    <property type="match status" value="1"/>
</dbReference>
<dbReference type="AlphaFoldDB" id="A0A1G8YTN3"/>
<evidence type="ECO:0000256" key="1">
    <source>
        <dbReference type="ARBA" id="ARBA00005322"/>
    </source>
</evidence>
<keyword evidence="6" id="KW-0804">Transcription</keyword>
<keyword evidence="3" id="KW-0678">Repressor</keyword>
<dbReference type="Proteomes" id="UP000199527">
    <property type="component" value="Unassembled WGS sequence"/>
</dbReference>